<dbReference type="InterPro" id="IPR006311">
    <property type="entry name" value="TAT_signal"/>
</dbReference>
<keyword evidence="3" id="KW-1185">Reference proteome</keyword>
<evidence type="ECO:0000313" key="2">
    <source>
        <dbReference type="EMBL" id="MWG36061.1"/>
    </source>
</evidence>
<comment type="caution">
    <text evidence="2">The sequence shown here is derived from an EMBL/GenBank/DDBJ whole genome shotgun (WGS) entry which is preliminary data.</text>
</comment>
<organism evidence="2 3">
    <name type="scientific">Halomarina oriensis</name>
    <dbReference type="NCBI Taxonomy" id="671145"/>
    <lineage>
        <taxon>Archaea</taxon>
        <taxon>Methanobacteriati</taxon>
        <taxon>Methanobacteriota</taxon>
        <taxon>Stenosarchaea group</taxon>
        <taxon>Halobacteria</taxon>
        <taxon>Halobacteriales</taxon>
        <taxon>Natronomonadaceae</taxon>
        <taxon>Halomarina</taxon>
    </lineage>
</organism>
<proteinExistence type="predicted"/>
<gene>
    <name evidence="2" type="ORF">GQS65_16460</name>
</gene>
<protein>
    <recommendedName>
        <fullName evidence="4">Lipoprotein</fullName>
    </recommendedName>
</protein>
<feature type="region of interest" description="Disordered" evidence="1">
    <location>
        <begin position="77"/>
        <end position="96"/>
    </location>
</feature>
<accession>A0A6B0GPV5</accession>
<evidence type="ECO:0008006" key="4">
    <source>
        <dbReference type="Google" id="ProtNLM"/>
    </source>
</evidence>
<dbReference type="PROSITE" id="PS51318">
    <property type="entry name" value="TAT"/>
    <property type="match status" value="1"/>
</dbReference>
<evidence type="ECO:0000256" key="1">
    <source>
        <dbReference type="SAM" id="MobiDB-lite"/>
    </source>
</evidence>
<feature type="compositionally biased region" description="Low complexity" evidence="1">
    <location>
        <begin position="82"/>
        <end position="92"/>
    </location>
</feature>
<dbReference type="RefSeq" id="WP_158205724.1">
    <property type="nucleotide sequence ID" value="NZ_WSZK01000030.1"/>
</dbReference>
<name>A0A6B0GPV5_9EURY</name>
<dbReference type="PROSITE" id="PS51257">
    <property type="entry name" value="PROKAR_LIPOPROTEIN"/>
    <property type="match status" value="1"/>
</dbReference>
<evidence type="ECO:0000313" key="3">
    <source>
        <dbReference type="Proteomes" id="UP000451471"/>
    </source>
</evidence>
<dbReference type="AlphaFoldDB" id="A0A6B0GPV5"/>
<dbReference type="Proteomes" id="UP000451471">
    <property type="component" value="Unassembled WGS sequence"/>
</dbReference>
<dbReference type="OrthoDB" id="282577at2157"/>
<reference evidence="2 3" key="1">
    <citation type="submission" date="2019-12" db="EMBL/GenBank/DDBJ databases">
        <title>Halocatena pleomorpha gen. nov. sp. nov., an extremely halophilic archaeon of family Halobacteriaceae isolated from saltpan soil.</title>
        <authorList>
            <person name="Pal Y."/>
            <person name="Verma A."/>
            <person name="Krishnamurthi S."/>
            <person name="Kumar P."/>
        </authorList>
    </citation>
    <scope>NUCLEOTIDE SEQUENCE [LARGE SCALE GENOMIC DNA]</scope>
    <source>
        <strain evidence="2 3">JCM 16495</strain>
    </source>
</reference>
<dbReference type="EMBL" id="WSZK01000030">
    <property type="protein sequence ID" value="MWG36061.1"/>
    <property type="molecule type" value="Genomic_DNA"/>
</dbReference>
<sequence>MTAPLPRRSLLAALGTAATATLAGCGTLGSEADSGPEPYRIGGISVGNVDDVPHTLDVLVERDGDVVLWDTYDLPASGSGDGTESSGGEFESVPSSSFGGCTPGVYSISVRLDGTTVQSVEDGGEGVRESNAWRSLVVDDRGALRWGVLVFADDVNDCSTPTPSERVVVAREARTRR</sequence>